<reference evidence="1" key="1">
    <citation type="submission" date="2020-05" db="EMBL/GenBank/DDBJ databases">
        <authorList>
            <person name="Chiriac C."/>
            <person name="Salcher M."/>
            <person name="Ghai R."/>
            <person name="Kavagutti S V."/>
        </authorList>
    </citation>
    <scope>NUCLEOTIDE SEQUENCE</scope>
</reference>
<accession>A0A6J5SSM8</accession>
<protein>
    <submittedName>
        <fullName evidence="1">Uncharacterized protein</fullName>
    </submittedName>
</protein>
<proteinExistence type="predicted"/>
<gene>
    <name evidence="1" type="ORF">UFOVP1608_19</name>
</gene>
<dbReference type="EMBL" id="LR797470">
    <property type="protein sequence ID" value="CAB4218285.1"/>
    <property type="molecule type" value="Genomic_DNA"/>
</dbReference>
<evidence type="ECO:0000313" key="1">
    <source>
        <dbReference type="EMBL" id="CAB4218285.1"/>
    </source>
</evidence>
<organism evidence="1">
    <name type="scientific">uncultured Caudovirales phage</name>
    <dbReference type="NCBI Taxonomy" id="2100421"/>
    <lineage>
        <taxon>Viruses</taxon>
        <taxon>Duplodnaviria</taxon>
        <taxon>Heunggongvirae</taxon>
        <taxon>Uroviricota</taxon>
        <taxon>Caudoviricetes</taxon>
        <taxon>Peduoviridae</taxon>
        <taxon>Maltschvirus</taxon>
        <taxon>Maltschvirus maltsch</taxon>
    </lineage>
</organism>
<name>A0A6J5SSM8_9CAUD</name>
<sequence>MTTTVLRPDGVASGSGNFAILGGAATLQAAVNDDLDATYVRKSATGTASIAYTFGTTSISSSQIVRQVRLRARVYGPTSSSKCNIAQGIRTTSGLNWYEAASTVRGSVALSNITGAWYSSAPDGTAWSQANIDALRVQITDYKDAPDRTQVYELFLDVDIATEPTTTVASPTGTITDTAKPDISWSFSDVDGDAQTYYEAKIFTAAQYGIAGFDPSTSPNTWESGQVTSAETSAPVGDYLANATFRAYVRTGKTINGAAFLSDWAYSGFTVSLTPPTTPTLTTSYSSATNKVTAVINGASSALFDYQLFQLQRAYTDSDAYYEDVRDCDQIVPGSSYDTTVYDYESDRGVTVYYRARAIGYLGDNVVATAWSTTSSVSVTNDLTWWFKAIGYTSLNTGGIRVLEGLPIQVEEDLGVFRPKGRTKAMVVSGSIYGEDGSYRIVASTDAQWTALKALILYQGTLLVQDPFGDQKYIRITSRPWTGSGAVGAQRREVAISYVEVDA</sequence>